<dbReference type="Pfam" id="PF16661">
    <property type="entry name" value="Lactamase_B_6"/>
    <property type="match status" value="1"/>
</dbReference>
<dbReference type="GO" id="GO:0003723">
    <property type="term" value="F:RNA binding"/>
    <property type="evidence" value="ECO:0007669"/>
    <property type="project" value="TreeGrafter"/>
</dbReference>
<dbReference type="SMART" id="SM01027">
    <property type="entry name" value="Beta-Casp"/>
    <property type="match status" value="1"/>
</dbReference>
<proteinExistence type="predicted"/>
<evidence type="ECO:0000313" key="10">
    <source>
        <dbReference type="EMBL" id="CAD8241663.1"/>
    </source>
</evidence>
<dbReference type="SMART" id="SM00849">
    <property type="entry name" value="Lactamase_B"/>
    <property type="match status" value="1"/>
</dbReference>
<keyword evidence="2" id="KW-0507">mRNA processing</keyword>
<dbReference type="PANTHER" id="PTHR11203">
    <property type="entry name" value="CLEAVAGE AND POLYADENYLATION SPECIFICITY FACTOR FAMILY MEMBER"/>
    <property type="match status" value="1"/>
</dbReference>
<evidence type="ECO:0000256" key="5">
    <source>
        <dbReference type="ARBA" id="ARBA00023242"/>
    </source>
</evidence>
<dbReference type="InterPro" id="IPR036866">
    <property type="entry name" value="RibonucZ/Hydroxyglut_hydro"/>
</dbReference>
<feature type="domain" description="Beta-Casp" evidence="8">
    <location>
        <begin position="257"/>
        <end position="379"/>
    </location>
</feature>
<dbReference type="SUPFAM" id="SSF56281">
    <property type="entry name" value="Metallo-hydrolase/oxidoreductase"/>
    <property type="match status" value="1"/>
</dbReference>
<dbReference type="Gene3D" id="3.60.15.10">
    <property type="entry name" value="Ribonuclease Z/Hydroxyacylglutathione hydrolase-like"/>
    <property type="match status" value="1"/>
</dbReference>
<evidence type="ECO:0008006" key="11">
    <source>
        <dbReference type="Google" id="ProtNLM"/>
    </source>
</evidence>
<comment type="subcellular location">
    <subcellularLocation>
        <location evidence="1">Nucleus</location>
    </subcellularLocation>
</comment>
<evidence type="ECO:0000256" key="6">
    <source>
        <dbReference type="SAM" id="MobiDB-lite"/>
    </source>
</evidence>
<dbReference type="Pfam" id="PF10996">
    <property type="entry name" value="Beta-Casp"/>
    <property type="match status" value="1"/>
</dbReference>
<dbReference type="GO" id="GO:0006398">
    <property type="term" value="P:mRNA 3'-end processing by stem-loop binding and cleavage"/>
    <property type="evidence" value="ECO:0007669"/>
    <property type="project" value="TreeGrafter"/>
</dbReference>
<protein>
    <recommendedName>
        <fullName evidence="11">Cleavage and polyadenylation specificity factor subunit 3</fullName>
    </recommendedName>
</protein>
<name>A0A7R9Y201_9VIRI</name>
<dbReference type="InterPro" id="IPR050698">
    <property type="entry name" value="MBL"/>
</dbReference>
<dbReference type="GO" id="GO:0004534">
    <property type="term" value="F:5'-3' RNA exonuclease activity"/>
    <property type="evidence" value="ECO:0007669"/>
    <property type="project" value="TreeGrafter"/>
</dbReference>
<keyword evidence="5" id="KW-0539">Nucleus</keyword>
<dbReference type="Pfam" id="PF07521">
    <property type="entry name" value="RMMBL"/>
    <property type="match status" value="1"/>
</dbReference>
<evidence type="ECO:0000259" key="8">
    <source>
        <dbReference type="SMART" id="SM01027"/>
    </source>
</evidence>
<dbReference type="FunFam" id="3.40.50.10890:FF:000001">
    <property type="entry name" value="Cleavage and polyadenylation specificity factor subunit 3"/>
    <property type="match status" value="1"/>
</dbReference>
<sequence length="745" mass="81313">MAPAAAAARATDAADAAAADDTLKIMPLGAGSEVGRSAIVVSYMGKQVMLDCGIHPGYSGMASLPFFDEVELDKIDVCLVTHFHLDHCAAVPYLLAHTNFKGRIFMTHPTKAVYRTLLADFVRVSKGSSGEQLYTERDLDASMERIEVVDFHQEIDVDGIKFKPYMAGHVLGAAMFQVEIAGVSVLYTGDYSRQPDRHLAAAEIPERPPHVVIVESTYGVQSHTPKAEREQRFGEMVMSVIRRGGKLLLPVVALGRAQELLLILEDFWKNHPELQSVPIFQASALARRSMSIYQTYINMMNSGIREAFELANPFDFKFVKHMQGSAGIEDHNGPCVVMATPSMLQSGLSRELFEAWCEDKRNGVIIADFAVQGTLAREVLQGPAEVTTKAGLKVPLRCTVDAISFSAHADFPQTQGFLDKLRPQHVVLVHGEVNEMGRLKHALEAKAQKDGYSMAVYTPKNVQPVSLPFKFAREARVMGTLANKVPEEGSHVGGLLVRKGFNHTLIDVEDAHTYTGLRRTTITQRQAVPCTRHFWEVRLAVEQLFEGVHSVRTAAPIEAASRSKVKVEGDAAKTEDGGKEVKPAAAAGSAGDPLKVSVGGKVTMTPNVTACTLVLEWESDPVADMVADAIVAVVMQLEEEPALAAAEENLRRARSREDAEAAEAAELEILSALLAAQFGRVETDEELRLLTFSVDGIAVTVRHNDKSIECEDEGLRDRVQRALQRVETALFPVDLGEADGSEVNE</sequence>
<dbReference type="InterPro" id="IPR022712">
    <property type="entry name" value="Beta_Casp"/>
</dbReference>
<dbReference type="EMBL" id="HBDZ01009462">
    <property type="protein sequence ID" value="CAD8241663.1"/>
    <property type="molecule type" value="Transcribed_RNA"/>
</dbReference>
<feature type="region of interest" description="Disordered" evidence="6">
    <location>
        <begin position="568"/>
        <end position="592"/>
    </location>
</feature>
<dbReference type="InterPro" id="IPR011108">
    <property type="entry name" value="RMMBL"/>
</dbReference>
<organism evidence="10">
    <name type="scientific">Prasinoderma coloniale</name>
    <dbReference type="NCBI Taxonomy" id="156133"/>
    <lineage>
        <taxon>Eukaryota</taxon>
        <taxon>Viridiplantae</taxon>
        <taxon>Prasinodermophyta</taxon>
        <taxon>Prasinodermophyceae</taxon>
        <taxon>Prasinodermales</taxon>
        <taxon>Prasinodermaceae</taxon>
        <taxon>Prasinoderma</taxon>
    </lineage>
</organism>
<evidence type="ECO:0000259" key="9">
    <source>
        <dbReference type="SMART" id="SM01098"/>
    </source>
</evidence>
<keyword evidence="3" id="KW-0540">Nuclease</keyword>
<feature type="domain" description="Metallo-beta-lactamase" evidence="7">
    <location>
        <begin position="35"/>
        <end position="245"/>
    </location>
</feature>
<dbReference type="GO" id="GO:0005847">
    <property type="term" value="C:mRNA cleavage and polyadenylation specificity factor complex"/>
    <property type="evidence" value="ECO:0007669"/>
    <property type="project" value="TreeGrafter"/>
</dbReference>
<evidence type="ECO:0000256" key="2">
    <source>
        <dbReference type="ARBA" id="ARBA00022664"/>
    </source>
</evidence>
<dbReference type="CDD" id="cd16292">
    <property type="entry name" value="CPSF3-like_MBL-fold"/>
    <property type="match status" value="1"/>
</dbReference>
<dbReference type="Pfam" id="PF11718">
    <property type="entry name" value="CPSF73-100_C"/>
    <property type="match status" value="1"/>
</dbReference>
<reference evidence="10" key="1">
    <citation type="submission" date="2021-01" db="EMBL/GenBank/DDBJ databases">
        <authorList>
            <person name="Corre E."/>
            <person name="Pelletier E."/>
            <person name="Niang G."/>
            <person name="Scheremetjew M."/>
            <person name="Finn R."/>
            <person name="Kale V."/>
            <person name="Holt S."/>
            <person name="Cochrane G."/>
            <person name="Meng A."/>
            <person name="Brown T."/>
            <person name="Cohen L."/>
        </authorList>
    </citation>
    <scope>NUCLEOTIDE SEQUENCE</scope>
    <source>
        <strain evidence="10">CCMP1413</strain>
    </source>
</reference>
<evidence type="ECO:0000259" key="7">
    <source>
        <dbReference type="SMART" id="SM00849"/>
    </source>
</evidence>
<gene>
    <name evidence="10" type="ORF">PCOL08062_LOCUS7223</name>
</gene>
<evidence type="ECO:0000256" key="3">
    <source>
        <dbReference type="ARBA" id="ARBA00022722"/>
    </source>
</evidence>
<dbReference type="SMART" id="SM01098">
    <property type="entry name" value="CPSF73-100_C"/>
    <property type="match status" value="1"/>
</dbReference>
<evidence type="ECO:0000256" key="4">
    <source>
        <dbReference type="ARBA" id="ARBA00022801"/>
    </source>
</evidence>
<dbReference type="PANTHER" id="PTHR11203:SF11">
    <property type="entry name" value="CLEAVAGE AND POLYADENYLATION SPECIFICITY FACTOR SUBUNIT 3"/>
    <property type="match status" value="1"/>
</dbReference>
<dbReference type="InterPro" id="IPR001279">
    <property type="entry name" value="Metallo-B-lactamas"/>
</dbReference>
<dbReference type="InterPro" id="IPR021718">
    <property type="entry name" value="CPSF73-100_C"/>
</dbReference>
<dbReference type="GO" id="GO:0004521">
    <property type="term" value="F:RNA endonuclease activity"/>
    <property type="evidence" value="ECO:0007669"/>
    <property type="project" value="TreeGrafter"/>
</dbReference>
<feature type="compositionally biased region" description="Basic and acidic residues" evidence="6">
    <location>
        <begin position="568"/>
        <end position="582"/>
    </location>
</feature>
<evidence type="ECO:0000256" key="1">
    <source>
        <dbReference type="ARBA" id="ARBA00004123"/>
    </source>
</evidence>
<accession>A0A7R9Y201</accession>
<keyword evidence="4" id="KW-0378">Hydrolase</keyword>
<dbReference type="AlphaFoldDB" id="A0A7R9Y201"/>
<dbReference type="Gene3D" id="3.40.50.10890">
    <property type="match status" value="1"/>
</dbReference>
<feature type="domain" description="Pre-mRNA 3'-end-processing endonuclease polyadenylation factor C-term" evidence="9">
    <location>
        <begin position="488"/>
        <end position="733"/>
    </location>
</feature>